<feature type="binding site" evidence="7 9">
    <location>
        <position position="165"/>
    </location>
    <ligand>
        <name>substrate</name>
    </ligand>
</feature>
<dbReference type="PROSITE" id="PS00395">
    <property type="entry name" value="ALANINE_RACEMASE"/>
    <property type="match status" value="1"/>
</dbReference>
<dbReference type="HAMAP" id="MF_01201">
    <property type="entry name" value="Ala_racemase"/>
    <property type="match status" value="1"/>
</dbReference>
<dbReference type="PANTHER" id="PTHR30511">
    <property type="entry name" value="ALANINE RACEMASE"/>
    <property type="match status" value="1"/>
</dbReference>
<evidence type="ECO:0000256" key="4">
    <source>
        <dbReference type="ARBA" id="ARBA00013089"/>
    </source>
</evidence>
<dbReference type="InterPro" id="IPR011079">
    <property type="entry name" value="Ala_racemase_C"/>
</dbReference>
<evidence type="ECO:0000313" key="11">
    <source>
        <dbReference type="EMBL" id="RXZ34292.1"/>
    </source>
</evidence>
<feature type="modified residue" description="N6-(pyridoxal phosphate)lysine" evidence="7 8">
    <location>
        <position position="73"/>
    </location>
</feature>
<organism evidence="11 12">
    <name type="scientific">Sphingomonas desiccabilis</name>
    <dbReference type="NCBI Taxonomy" id="429134"/>
    <lineage>
        <taxon>Bacteria</taxon>
        <taxon>Pseudomonadati</taxon>
        <taxon>Pseudomonadota</taxon>
        <taxon>Alphaproteobacteria</taxon>
        <taxon>Sphingomonadales</taxon>
        <taxon>Sphingomonadaceae</taxon>
        <taxon>Sphingomonas</taxon>
    </lineage>
</organism>
<evidence type="ECO:0000313" key="12">
    <source>
        <dbReference type="Proteomes" id="UP000292347"/>
    </source>
</evidence>
<dbReference type="InterPro" id="IPR020622">
    <property type="entry name" value="Ala_racemase_pyridoxalP-BS"/>
</dbReference>
<comment type="catalytic activity">
    <reaction evidence="1 7">
        <text>L-alanine = D-alanine</text>
        <dbReference type="Rhea" id="RHEA:20249"/>
        <dbReference type="ChEBI" id="CHEBI:57416"/>
        <dbReference type="ChEBI" id="CHEBI:57972"/>
        <dbReference type="EC" id="5.1.1.1"/>
    </reaction>
</comment>
<keyword evidence="12" id="KW-1185">Reference proteome</keyword>
<proteinExistence type="inferred from homology"/>
<dbReference type="UniPathway" id="UPA00042">
    <property type="reaction ID" value="UER00497"/>
</dbReference>
<dbReference type="SUPFAM" id="SSF51419">
    <property type="entry name" value="PLP-binding barrel"/>
    <property type="match status" value="1"/>
</dbReference>
<dbReference type="Gene3D" id="2.40.37.10">
    <property type="entry name" value="Lyase, Ornithine Decarboxylase, Chain A, domain 1"/>
    <property type="match status" value="1"/>
</dbReference>
<gene>
    <name evidence="11" type="primary">alr</name>
    <name evidence="11" type="ORF">EO081_00885</name>
</gene>
<dbReference type="InterPro" id="IPR000821">
    <property type="entry name" value="Ala_racemase"/>
</dbReference>
<comment type="function">
    <text evidence="7">Catalyzes the interconversion of L-alanine and D-alanine. May also act on other amino acids.</text>
</comment>
<evidence type="ECO:0000256" key="8">
    <source>
        <dbReference type="PIRSR" id="PIRSR600821-50"/>
    </source>
</evidence>
<dbReference type="Pfam" id="PF01168">
    <property type="entry name" value="Ala_racemase_N"/>
    <property type="match status" value="1"/>
</dbReference>
<dbReference type="PRINTS" id="PR00992">
    <property type="entry name" value="ALARACEMASE"/>
</dbReference>
<evidence type="ECO:0000256" key="3">
    <source>
        <dbReference type="ARBA" id="ARBA00007880"/>
    </source>
</evidence>
<evidence type="ECO:0000256" key="5">
    <source>
        <dbReference type="ARBA" id="ARBA00022898"/>
    </source>
</evidence>
<dbReference type="GO" id="GO:0008784">
    <property type="term" value="F:alanine racemase activity"/>
    <property type="evidence" value="ECO:0007669"/>
    <property type="project" value="UniProtKB-UniRule"/>
</dbReference>
<accession>A0A4Q2IZ60</accession>
<keyword evidence="5 7" id="KW-0663">Pyridoxal phosphate</keyword>
<evidence type="ECO:0000256" key="9">
    <source>
        <dbReference type="PIRSR" id="PIRSR600821-52"/>
    </source>
</evidence>
<name>A0A4Q2IZ60_9SPHN</name>
<dbReference type="EC" id="5.1.1.1" evidence="4 7"/>
<feature type="binding site" evidence="7 9">
    <location>
        <position position="328"/>
    </location>
    <ligand>
        <name>substrate</name>
    </ligand>
</feature>
<comment type="caution">
    <text evidence="11">The sequence shown here is derived from an EMBL/GenBank/DDBJ whole genome shotgun (WGS) entry which is preliminary data.</text>
</comment>
<dbReference type="NCBIfam" id="TIGR00492">
    <property type="entry name" value="alr"/>
    <property type="match status" value="1"/>
</dbReference>
<dbReference type="Proteomes" id="UP000292347">
    <property type="component" value="Unassembled WGS sequence"/>
</dbReference>
<dbReference type="CDD" id="cd00430">
    <property type="entry name" value="PLPDE_III_AR"/>
    <property type="match status" value="1"/>
</dbReference>
<evidence type="ECO:0000256" key="1">
    <source>
        <dbReference type="ARBA" id="ARBA00000316"/>
    </source>
</evidence>
<protein>
    <recommendedName>
        <fullName evidence="4 7">Alanine racemase</fullName>
        <ecNumber evidence="4 7">5.1.1.1</ecNumber>
    </recommendedName>
</protein>
<evidence type="ECO:0000256" key="6">
    <source>
        <dbReference type="ARBA" id="ARBA00023235"/>
    </source>
</evidence>
<dbReference type="InterPro" id="IPR029066">
    <property type="entry name" value="PLP-binding_barrel"/>
</dbReference>
<dbReference type="AlphaFoldDB" id="A0A4Q2IZ60"/>
<keyword evidence="6 7" id="KW-0413">Isomerase</keyword>
<dbReference type="Gene3D" id="3.20.20.10">
    <property type="entry name" value="Alanine racemase"/>
    <property type="match status" value="1"/>
</dbReference>
<dbReference type="InterPro" id="IPR009006">
    <property type="entry name" value="Ala_racemase/Decarboxylase_C"/>
</dbReference>
<dbReference type="InterPro" id="IPR001608">
    <property type="entry name" value="Ala_racemase_N"/>
</dbReference>
<dbReference type="SMART" id="SM01005">
    <property type="entry name" value="Ala_racemase_C"/>
    <property type="match status" value="1"/>
</dbReference>
<dbReference type="EMBL" id="SDPT01000001">
    <property type="protein sequence ID" value="RXZ34292.1"/>
    <property type="molecule type" value="Genomic_DNA"/>
</dbReference>
<feature type="active site" description="Proton acceptor; specific for D-alanine" evidence="7">
    <location>
        <position position="73"/>
    </location>
</feature>
<feature type="active site" description="Proton acceptor; specific for L-alanine" evidence="7">
    <location>
        <position position="280"/>
    </location>
</feature>
<evidence type="ECO:0000259" key="10">
    <source>
        <dbReference type="SMART" id="SM01005"/>
    </source>
</evidence>
<dbReference type="SUPFAM" id="SSF50621">
    <property type="entry name" value="Alanine racemase C-terminal domain-like"/>
    <property type="match status" value="1"/>
</dbReference>
<dbReference type="GO" id="GO:0005829">
    <property type="term" value="C:cytosol"/>
    <property type="evidence" value="ECO:0007669"/>
    <property type="project" value="TreeGrafter"/>
</dbReference>
<comment type="similarity">
    <text evidence="3 7">Belongs to the alanine racemase family.</text>
</comment>
<evidence type="ECO:0000256" key="2">
    <source>
        <dbReference type="ARBA" id="ARBA00001933"/>
    </source>
</evidence>
<comment type="pathway">
    <text evidence="7">Amino-acid biosynthesis; D-alanine biosynthesis; D-alanine from L-alanine: step 1/1.</text>
</comment>
<comment type="cofactor">
    <cofactor evidence="2 7 8">
        <name>pyridoxal 5'-phosphate</name>
        <dbReference type="ChEBI" id="CHEBI:597326"/>
    </cofactor>
</comment>
<reference evidence="11 12" key="1">
    <citation type="submission" date="2019-01" db="EMBL/GenBank/DDBJ databases">
        <title>Sphingomonas mucosissima sp. nov. and Sphingomonas desiccabilis sp. nov., from biological soil crusts in the Colorado Plateau, USA.</title>
        <authorList>
            <person name="Zhu D."/>
        </authorList>
    </citation>
    <scope>NUCLEOTIDE SEQUENCE [LARGE SCALE GENOMIC DNA]</scope>
    <source>
        <strain evidence="11 12">CP1D</strain>
    </source>
</reference>
<feature type="domain" description="Alanine racemase C-terminal" evidence="10">
    <location>
        <begin position="259"/>
        <end position="379"/>
    </location>
</feature>
<dbReference type="GO" id="GO:0030170">
    <property type="term" value="F:pyridoxal phosphate binding"/>
    <property type="evidence" value="ECO:0007669"/>
    <property type="project" value="UniProtKB-UniRule"/>
</dbReference>
<dbReference type="GO" id="GO:0030632">
    <property type="term" value="P:D-alanine biosynthetic process"/>
    <property type="evidence" value="ECO:0007669"/>
    <property type="project" value="UniProtKB-UniRule"/>
</dbReference>
<sequence length="379" mass="40417">MLHCSASAAAATLVCANASKRAGLPSTPAGPGARPRRVTDAPLRLRLDGAALVHNWQALARRSGPAACGAAVKADGYGLGSREVVRRLSEAGCRDFFVANWAEAEAIADVTPAVSVLHGVREEDLAGARRWPQVRPVLNTERQIARWRDSGGGPCDVMVDTGMNRLGVRWDAPGAVFEGLEIETLVSHLACADEDHPMNAEQRVRFAAVAARVPARRYSLANSAGIFLGADYGFDLTRPGLALYGGVPCPAAEGVIRQVVYPEAQVLQRRRMRAGEAAGYNATYVAPADQELAVLNIGYADGYGRGFSDTGTVFAGDIACPVRGRVSMDLLIVDVSAADVVEGDWLTIDYALERAAAASGRSQYELLTGLGRRFDRVWR</sequence>
<dbReference type="PANTHER" id="PTHR30511:SF0">
    <property type="entry name" value="ALANINE RACEMASE, CATABOLIC-RELATED"/>
    <property type="match status" value="1"/>
</dbReference>
<evidence type="ECO:0000256" key="7">
    <source>
        <dbReference type="HAMAP-Rule" id="MF_01201"/>
    </source>
</evidence>
<dbReference type="Pfam" id="PF00842">
    <property type="entry name" value="Ala_racemase_C"/>
    <property type="match status" value="1"/>
</dbReference>
<dbReference type="OrthoDB" id="9813814at2"/>